<dbReference type="Pfam" id="PF13180">
    <property type="entry name" value="PDZ_2"/>
    <property type="match status" value="1"/>
</dbReference>
<dbReference type="InterPro" id="IPR043504">
    <property type="entry name" value="Peptidase_S1_PA_chymotrypsin"/>
</dbReference>
<dbReference type="HOGENOM" id="CLU_020120_2_0_0"/>
<dbReference type="GO" id="GO:0006508">
    <property type="term" value="P:proteolysis"/>
    <property type="evidence" value="ECO:0007669"/>
    <property type="project" value="UniProtKB-KW"/>
</dbReference>
<dbReference type="InterPro" id="IPR051201">
    <property type="entry name" value="Chloro_Bact_Ser_Proteases"/>
</dbReference>
<dbReference type="InterPro" id="IPR001478">
    <property type="entry name" value="PDZ"/>
</dbReference>
<dbReference type="SUPFAM" id="SSF50156">
    <property type="entry name" value="PDZ domain-like"/>
    <property type="match status" value="1"/>
</dbReference>
<accession>F0RLJ2</accession>
<evidence type="ECO:0000256" key="3">
    <source>
        <dbReference type="ARBA" id="ARBA00022801"/>
    </source>
</evidence>
<dbReference type="PANTHER" id="PTHR43343">
    <property type="entry name" value="PEPTIDASE S12"/>
    <property type="match status" value="1"/>
</dbReference>
<dbReference type="SUPFAM" id="SSF50494">
    <property type="entry name" value="Trypsin-like serine proteases"/>
    <property type="match status" value="1"/>
</dbReference>
<dbReference type="GO" id="GO:0004252">
    <property type="term" value="F:serine-type endopeptidase activity"/>
    <property type="evidence" value="ECO:0007669"/>
    <property type="project" value="InterPro"/>
</dbReference>
<dbReference type="eggNOG" id="COG0265">
    <property type="taxonomic scope" value="Bacteria"/>
</dbReference>
<reference evidence="6 7" key="2">
    <citation type="journal article" date="2012" name="Stand. Genomic Sci.">
        <title>Complete genome sequence of the orange-red pigmented, radioresistant Deinococcus proteolyticus type strain (MRP(T)).</title>
        <authorList>
            <person name="Copeland A."/>
            <person name="Zeytun A."/>
            <person name="Yassawong M."/>
            <person name="Nolan M."/>
            <person name="Lucas S."/>
            <person name="Hammon N."/>
            <person name="Deshpande S."/>
            <person name="Cheng J.F."/>
            <person name="Han C."/>
            <person name="Tapia R."/>
            <person name="Goodwin L.A."/>
            <person name="Pitluck S."/>
            <person name="Mavromatis K."/>
            <person name="Liolios K."/>
            <person name="Pagani I."/>
            <person name="Ivanova N."/>
            <person name="Mikhailova N."/>
            <person name="Pati A."/>
            <person name="Chen A."/>
            <person name="Palaniappan K."/>
            <person name="Land M."/>
            <person name="Hauser L."/>
            <person name="Jeffries C.D."/>
            <person name="Brambilla E.M."/>
            <person name="Rohde M."/>
            <person name="Sikorski J."/>
            <person name="Pukall R."/>
            <person name="Goker M."/>
            <person name="Detter J.C."/>
            <person name="Woyke T."/>
            <person name="Bristow J."/>
            <person name="Eisen J.A."/>
            <person name="Markowitz V."/>
            <person name="Hugenholtz P."/>
            <person name="Kyrpides N.C."/>
            <person name="Klenk H.P."/>
            <person name="Lapidus A."/>
        </authorList>
    </citation>
    <scope>NUCLEOTIDE SEQUENCE [LARGE SCALE GENOMIC DNA]</scope>
    <source>
        <strain evidence="7">ATCC 35074 / DSM 20540 / JCM 6276 / NBRC 101906 / NCIMB 13154 / VKM Ac-1939 / CCM 2703 / MRP</strain>
    </source>
</reference>
<dbReference type="EMBL" id="CP002536">
    <property type="protein sequence ID" value="ADY26916.1"/>
    <property type="molecule type" value="Genomic_DNA"/>
</dbReference>
<dbReference type="Gene3D" id="2.30.42.10">
    <property type="match status" value="1"/>
</dbReference>
<dbReference type="Proteomes" id="UP000007718">
    <property type="component" value="Chromosome"/>
</dbReference>
<dbReference type="InterPro" id="IPR009003">
    <property type="entry name" value="Peptidase_S1_PA"/>
</dbReference>
<name>F0RLJ2_DEIPM</name>
<evidence type="ECO:0000256" key="1">
    <source>
        <dbReference type="ARBA" id="ARBA00010541"/>
    </source>
</evidence>
<dbReference type="AlphaFoldDB" id="F0RLJ2"/>
<sequence length="425" mass="43685">MTQPRPQRSLRPVLAGLLIAGAAAGAYVTGQVSAQRALVVPDEINTVEVVRAARTAVVQVNNTLAPEALMPGDDPVEVGTGFFYKKDLIVTAYHVVQDSENLTVTLQNGRTVPAKVEGVDPGIDVAVLRVTAVGAPSTLEFGSSAALVQGQKLITIGSPFKIQNFVGTGTFSVMAPASQIPRSDNLASEVGEYIISTNSIQGGNSGGPILDSRGAVVGIANANAAANSMAAGLIGISIPGDLVKQTLSDLERTGAPQRGNLGVTLVALEDLDPALRQLAGLVSNQGVLVDEIQAGSPAGRAGLRGSLRNSRGQLLAPLGDIIVAVDGRPVSQPFDVTSLVAAKRPGNVVRLTVWRGGRRQDLNVTLQQRSLEEFQSQSQGSAASPAPQDLGPQGPAGQPQQPGSGLPGQGQQGSQDSDELIPVSP</sequence>
<dbReference type="Gene3D" id="2.40.10.10">
    <property type="entry name" value="Trypsin-like serine proteases"/>
    <property type="match status" value="2"/>
</dbReference>
<dbReference type="PRINTS" id="PR00834">
    <property type="entry name" value="PROTEASES2C"/>
</dbReference>
<dbReference type="InterPro" id="IPR001940">
    <property type="entry name" value="Peptidase_S1C"/>
</dbReference>
<reference evidence="7" key="1">
    <citation type="submission" date="2011-02" db="EMBL/GenBank/DDBJ databases">
        <title>The complete sequence of chromosome of Deinococcus proteolyticus DSM 20540.</title>
        <authorList>
            <consortium name="US DOE Joint Genome Institute (JGI-PGF)"/>
            <person name="Lucas S."/>
            <person name="Copeland A."/>
            <person name="Lapidus A."/>
            <person name="Bruce D."/>
            <person name="Goodwin L."/>
            <person name="Pitluck S."/>
            <person name="Kyrpides N."/>
            <person name="Mavromatis K."/>
            <person name="Pagani I."/>
            <person name="Ivanova N."/>
            <person name="Ovchinnikova G."/>
            <person name="Zeytun A."/>
            <person name="Detter J.C."/>
            <person name="Han C."/>
            <person name="Land M."/>
            <person name="Hauser L."/>
            <person name="Markowitz V."/>
            <person name="Cheng J.-F."/>
            <person name="Hugenholtz P."/>
            <person name="Woyke T."/>
            <person name="Wu D."/>
            <person name="Pukall R."/>
            <person name="Steenblock K."/>
            <person name="Brambilla E."/>
            <person name="Klenk H.-P."/>
            <person name="Eisen J.A."/>
        </authorList>
    </citation>
    <scope>NUCLEOTIDE SEQUENCE [LARGE SCALE GENOMIC DNA]</scope>
    <source>
        <strain evidence="7">ATCC 35074 / DSM 20540 / JCM 6276 / NBRC 101906 / NCIMB 13154 / VKM Ac-1939 / CCM 2703 / MRP</strain>
    </source>
</reference>
<evidence type="ECO:0000256" key="4">
    <source>
        <dbReference type="SAM" id="MobiDB-lite"/>
    </source>
</evidence>
<dbReference type="OrthoDB" id="9766361at2"/>
<organism evidence="6 7">
    <name type="scientific">Deinococcus proteolyticus (strain ATCC 35074 / DSM 20540 / JCM 6276 / NBRC 101906 / NCIMB 13154 / VKM Ac-1939 / CCM 2703 / MRP)</name>
    <dbReference type="NCBI Taxonomy" id="693977"/>
    <lineage>
        <taxon>Bacteria</taxon>
        <taxon>Thermotogati</taxon>
        <taxon>Deinococcota</taxon>
        <taxon>Deinococci</taxon>
        <taxon>Deinococcales</taxon>
        <taxon>Deinococcaceae</taxon>
        <taxon>Deinococcus</taxon>
    </lineage>
</organism>
<proteinExistence type="inferred from homology"/>
<dbReference type="RefSeq" id="WP_013615524.1">
    <property type="nucleotide sequence ID" value="NC_015161.1"/>
</dbReference>
<dbReference type="SMART" id="SM00228">
    <property type="entry name" value="PDZ"/>
    <property type="match status" value="1"/>
</dbReference>
<keyword evidence="7" id="KW-1185">Reference proteome</keyword>
<gene>
    <name evidence="6" type="ordered locus">Deipr_1784</name>
</gene>
<evidence type="ECO:0000259" key="5">
    <source>
        <dbReference type="PROSITE" id="PS50106"/>
    </source>
</evidence>
<feature type="region of interest" description="Disordered" evidence="4">
    <location>
        <begin position="372"/>
        <end position="425"/>
    </location>
</feature>
<protein>
    <submittedName>
        <fullName evidence="6">Peptidase S1 and S6 chymotrypsin/Hap</fullName>
    </submittedName>
</protein>
<comment type="similarity">
    <text evidence="1">Belongs to the peptidase S1C family.</text>
</comment>
<evidence type="ECO:0000313" key="6">
    <source>
        <dbReference type="EMBL" id="ADY26916.1"/>
    </source>
</evidence>
<dbReference type="InterPro" id="IPR036034">
    <property type="entry name" value="PDZ_sf"/>
</dbReference>
<keyword evidence="3" id="KW-0378">Hydrolase</keyword>
<feature type="domain" description="PDZ" evidence="5">
    <location>
        <begin position="247"/>
        <end position="357"/>
    </location>
</feature>
<evidence type="ECO:0000313" key="7">
    <source>
        <dbReference type="Proteomes" id="UP000007718"/>
    </source>
</evidence>
<dbReference type="KEGG" id="dpt:Deipr_1784"/>
<dbReference type="Pfam" id="PF13365">
    <property type="entry name" value="Trypsin_2"/>
    <property type="match status" value="1"/>
</dbReference>
<keyword evidence="2" id="KW-0645">Protease</keyword>
<feature type="compositionally biased region" description="Low complexity" evidence="4">
    <location>
        <begin position="375"/>
        <end position="404"/>
    </location>
</feature>
<dbReference type="PANTHER" id="PTHR43343:SF3">
    <property type="entry name" value="PROTEASE DO-LIKE 8, CHLOROPLASTIC"/>
    <property type="match status" value="1"/>
</dbReference>
<evidence type="ECO:0000256" key="2">
    <source>
        <dbReference type="ARBA" id="ARBA00022670"/>
    </source>
</evidence>
<dbReference type="PROSITE" id="PS50106">
    <property type="entry name" value="PDZ"/>
    <property type="match status" value="1"/>
</dbReference>
<dbReference type="STRING" id="693977.Deipr_1784"/>